<evidence type="ECO:0000256" key="3">
    <source>
        <dbReference type="ARBA" id="ARBA00011290"/>
    </source>
</evidence>
<dbReference type="Proteomes" id="UP000006904">
    <property type="component" value="Chromosome"/>
</dbReference>
<evidence type="ECO:0000256" key="5">
    <source>
        <dbReference type="ARBA" id="ARBA00022989"/>
    </source>
</evidence>
<comment type="subcellular location">
    <subcellularLocation>
        <location evidence="1">Membrane</location>
        <topology evidence="1">Single-pass membrane protein</topology>
    </subcellularLocation>
</comment>
<evidence type="ECO:0000256" key="6">
    <source>
        <dbReference type="ARBA" id="ARBA00023136"/>
    </source>
</evidence>
<dbReference type="Pfam" id="PF01145">
    <property type="entry name" value="Band_7"/>
    <property type="match status" value="1"/>
</dbReference>
<dbReference type="SUPFAM" id="SSF117892">
    <property type="entry name" value="Band 7/SPFH domain"/>
    <property type="match status" value="1"/>
</dbReference>
<dbReference type="PIRSF" id="PIRSF005651">
    <property type="entry name" value="HflC"/>
    <property type="match status" value="1"/>
</dbReference>
<dbReference type="AlphaFoldDB" id="A0A7U3YAJ2"/>
<dbReference type="InterPro" id="IPR001107">
    <property type="entry name" value="Band_7"/>
</dbReference>
<evidence type="ECO:0000256" key="7">
    <source>
        <dbReference type="ARBA" id="ARBA00054590"/>
    </source>
</evidence>
<sequence length="310" mass="35811">MNKILIFASSVLFLILSSSFFIVKEGERGIVLQFGKVLRNNELKTVVYNPGLHFKWPFLETVKMLDARIHTMDNQADRFVTKEKKDLIVDSYIKWRINDFSRYYLATGGGDVFQAEVLLKRKFSDRLRSEIGRLNVKEIVTDSRGRLTTDVLNSLNKGSMNLEKSSLINVNSMNALGIHVVDVRIKQINLPVEVSDAIYNRMRAEREAVARSQRSQGQEKAEKLRASADYKVSIILSEARKEALIIKGQGEAEVTKLFAKNFNKEPDFYFFIRSLRAYENSFKNNRNIMLIDSDSQFFRYIKNMINIKNL</sequence>
<dbReference type="NCBIfam" id="TIGR01932">
    <property type="entry name" value="hflC"/>
    <property type="match status" value="1"/>
</dbReference>
<dbReference type="RefSeq" id="WP_010896164.1">
    <property type="nucleotide sequence ID" value="NC_011833.1"/>
</dbReference>
<organism evidence="11 12">
    <name type="scientific">Buchnera aphidicola subsp. Acyrthosiphon pisum (strain 5A)</name>
    <dbReference type="NCBI Taxonomy" id="563178"/>
    <lineage>
        <taxon>Bacteria</taxon>
        <taxon>Pseudomonadati</taxon>
        <taxon>Pseudomonadota</taxon>
        <taxon>Gammaproteobacteria</taxon>
        <taxon>Enterobacterales</taxon>
        <taxon>Erwiniaceae</taxon>
        <taxon>Buchnera</taxon>
    </lineage>
</organism>
<evidence type="ECO:0000259" key="10">
    <source>
        <dbReference type="SMART" id="SM00244"/>
    </source>
</evidence>
<dbReference type="CDD" id="cd03405">
    <property type="entry name" value="SPFH_HflC"/>
    <property type="match status" value="1"/>
</dbReference>
<dbReference type="FunFam" id="3.30.479.30:FF:000005">
    <property type="entry name" value="Protease modulator HflC"/>
    <property type="match status" value="1"/>
</dbReference>
<dbReference type="SMART" id="SM00244">
    <property type="entry name" value="PHB"/>
    <property type="match status" value="1"/>
</dbReference>
<evidence type="ECO:0000313" key="12">
    <source>
        <dbReference type="Proteomes" id="UP000006904"/>
    </source>
</evidence>
<comment type="function">
    <text evidence="7 9">HflC and HflK could regulate a protease.</text>
</comment>
<dbReference type="OrthoDB" id="9812991at2"/>
<dbReference type="InterPro" id="IPR036013">
    <property type="entry name" value="Band_7/SPFH_dom_sf"/>
</dbReference>
<dbReference type="PANTHER" id="PTHR42911:SF1">
    <property type="entry name" value="MODULATOR OF FTSH PROTEASE HFLC"/>
    <property type="match status" value="1"/>
</dbReference>
<protein>
    <recommendedName>
        <fullName evidence="8 9">Protein HflC</fullName>
    </recommendedName>
</protein>
<evidence type="ECO:0000256" key="8">
    <source>
        <dbReference type="ARBA" id="ARBA00067768"/>
    </source>
</evidence>
<reference evidence="11 12" key="1">
    <citation type="journal article" date="2009" name="Science">
        <title>The dynamics and time scale of ongoing genomic erosion in symbiotic bacteria.</title>
        <authorList>
            <person name="Moran N.A."/>
            <person name="McLaughlin H.J."/>
            <person name="Sorek R."/>
        </authorList>
    </citation>
    <scope>NUCLEOTIDE SEQUENCE [LARGE SCALE GENOMIC DNA]</scope>
    <source>
        <strain evidence="11 12">5A</strain>
    </source>
</reference>
<keyword evidence="4" id="KW-0812">Transmembrane</keyword>
<evidence type="ECO:0000256" key="9">
    <source>
        <dbReference type="PIRNR" id="PIRNR005651"/>
    </source>
</evidence>
<dbReference type="InterPro" id="IPR010200">
    <property type="entry name" value="HflC"/>
</dbReference>
<evidence type="ECO:0000256" key="2">
    <source>
        <dbReference type="ARBA" id="ARBA00007862"/>
    </source>
</evidence>
<evidence type="ECO:0000256" key="1">
    <source>
        <dbReference type="ARBA" id="ARBA00004167"/>
    </source>
</evidence>
<gene>
    <name evidence="11" type="primary">hflC</name>
    <name evidence="11" type="ordered locus">BUAP5A_560</name>
</gene>
<comment type="similarity">
    <text evidence="2 9">Belongs to the band 7/mec-2 family. HflC subfamily.</text>
</comment>
<accession>A0A7U3YAJ2</accession>
<name>A0A7U3YAJ2_BUCA5</name>
<comment type="subunit">
    <text evidence="3">HflC and HflK may interact to form a multimeric complex.</text>
</comment>
<feature type="domain" description="Band 7" evidence="10">
    <location>
        <begin position="18"/>
        <end position="202"/>
    </location>
</feature>
<keyword evidence="6" id="KW-0472">Membrane</keyword>
<dbReference type="EMBL" id="CP001161">
    <property type="protein sequence ID" value="ACL30907.1"/>
    <property type="molecule type" value="Genomic_DNA"/>
</dbReference>
<dbReference type="SMR" id="A0A7U3YAJ2"/>
<dbReference type="KEGG" id="bap:BUAP5A_560"/>
<proteinExistence type="inferred from homology"/>
<dbReference type="PANTHER" id="PTHR42911">
    <property type="entry name" value="MODULATOR OF FTSH PROTEASE HFLC"/>
    <property type="match status" value="1"/>
</dbReference>
<evidence type="ECO:0000256" key="4">
    <source>
        <dbReference type="ARBA" id="ARBA00022692"/>
    </source>
</evidence>
<keyword evidence="5" id="KW-1133">Transmembrane helix</keyword>
<dbReference type="Gene3D" id="3.30.479.30">
    <property type="entry name" value="Band 7 domain"/>
    <property type="match status" value="1"/>
</dbReference>
<evidence type="ECO:0000313" key="11">
    <source>
        <dbReference type="EMBL" id="ACL30907.1"/>
    </source>
</evidence>
<dbReference type="GO" id="GO:0016020">
    <property type="term" value="C:membrane"/>
    <property type="evidence" value="ECO:0007669"/>
    <property type="project" value="UniProtKB-SubCell"/>
</dbReference>